<dbReference type="Gene3D" id="1.10.30.10">
    <property type="entry name" value="High mobility group box domain"/>
    <property type="match status" value="2"/>
</dbReference>
<feature type="region of interest" description="Disordered" evidence="2">
    <location>
        <begin position="65"/>
        <end position="161"/>
    </location>
</feature>
<keyword evidence="5" id="KW-1185">Reference proteome</keyword>
<dbReference type="CDD" id="cd00084">
    <property type="entry name" value="HMG-box_SF"/>
    <property type="match status" value="1"/>
</dbReference>
<feature type="domain" description="HMG box" evidence="3">
    <location>
        <begin position="280"/>
        <end position="347"/>
    </location>
</feature>
<dbReference type="Proteomes" id="UP001309876">
    <property type="component" value="Unassembled WGS sequence"/>
</dbReference>
<organism evidence="4 5">
    <name type="scientific">Lithohypha guttulata</name>
    <dbReference type="NCBI Taxonomy" id="1690604"/>
    <lineage>
        <taxon>Eukaryota</taxon>
        <taxon>Fungi</taxon>
        <taxon>Dikarya</taxon>
        <taxon>Ascomycota</taxon>
        <taxon>Pezizomycotina</taxon>
        <taxon>Eurotiomycetes</taxon>
        <taxon>Chaetothyriomycetidae</taxon>
        <taxon>Chaetothyriales</taxon>
        <taxon>Trichomeriaceae</taxon>
        <taxon>Lithohypha</taxon>
    </lineage>
</organism>
<reference evidence="4 5" key="1">
    <citation type="submission" date="2023-08" db="EMBL/GenBank/DDBJ databases">
        <title>Black Yeasts Isolated from many extreme environments.</title>
        <authorList>
            <person name="Coleine C."/>
            <person name="Stajich J.E."/>
            <person name="Selbmann L."/>
        </authorList>
    </citation>
    <scope>NUCLEOTIDE SEQUENCE [LARGE SCALE GENOMIC DNA]</scope>
    <source>
        <strain evidence="4 5">CCFEE 5910</strain>
    </source>
</reference>
<dbReference type="SUPFAM" id="SSF47095">
    <property type="entry name" value="HMG-box"/>
    <property type="match status" value="2"/>
</dbReference>
<evidence type="ECO:0000259" key="3">
    <source>
        <dbReference type="PROSITE" id="PS50118"/>
    </source>
</evidence>
<dbReference type="GO" id="GO:0003677">
    <property type="term" value="F:DNA binding"/>
    <property type="evidence" value="ECO:0007669"/>
    <property type="project" value="UniProtKB-UniRule"/>
</dbReference>
<feature type="compositionally biased region" description="Basic and acidic residues" evidence="2">
    <location>
        <begin position="148"/>
        <end position="159"/>
    </location>
</feature>
<comment type="caution">
    <text evidence="4">The sequence shown here is derived from an EMBL/GenBank/DDBJ whole genome shotgun (WGS) entry which is preliminary data.</text>
</comment>
<sequence length="356" mass="40082">MTILVPMQRALSTKFVGRSFSVVTRAGNNPWLARVNHNYDNHSHDKTARSHYLSAHSNFLDTRSYATKTGSKPASRPKAHTGRTPARRTTKASTSSKPGPKTTAGKSNVGRPKGSKTTKTKTGKKASAKPKAPPKKPAVKKAPSKTTLTRERVAKEKQLKATALLDTPKNLPATPWTIIFGETHKNKSNASTADRRNLSNEAAQKYRNLTAEEKEHYNHLAHINKEKNDKTFKKWLSQYTPDQIREANNARRQLKKIWQSKHPTPKHNKEFPLLKDDRLVTRPTGAYAYFTRDRFASGDFARMHVPEASKLIAREWRALSATEKEKYEQQAAADFGRYNEEVLTVYNKTPATKANA</sequence>
<evidence type="ECO:0000256" key="1">
    <source>
        <dbReference type="PROSITE-ProRule" id="PRU00267"/>
    </source>
</evidence>
<evidence type="ECO:0000313" key="4">
    <source>
        <dbReference type="EMBL" id="KAK5091063.1"/>
    </source>
</evidence>
<evidence type="ECO:0000256" key="2">
    <source>
        <dbReference type="SAM" id="MobiDB-lite"/>
    </source>
</evidence>
<protein>
    <recommendedName>
        <fullName evidence="3">HMG box domain-containing protein</fullName>
    </recommendedName>
</protein>
<dbReference type="Pfam" id="PF09011">
    <property type="entry name" value="HMG_box_2"/>
    <property type="match status" value="1"/>
</dbReference>
<dbReference type="InterPro" id="IPR009071">
    <property type="entry name" value="HMG_box_dom"/>
</dbReference>
<evidence type="ECO:0000313" key="5">
    <source>
        <dbReference type="Proteomes" id="UP001309876"/>
    </source>
</evidence>
<dbReference type="EMBL" id="JAVRRJ010000001">
    <property type="protein sequence ID" value="KAK5091063.1"/>
    <property type="molecule type" value="Genomic_DNA"/>
</dbReference>
<accession>A0AAN7T628</accession>
<feature type="compositionally biased region" description="Basic residues" evidence="2">
    <location>
        <begin position="113"/>
        <end position="143"/>
    </location>
</feature>
<dbReference type="SMART" id="SM00398">
    <property type="entry name" value="HMG"/>
    <property type="match status" value="2"/>
</dbReference>
<dbReference type="PROSITE" id="PS50118">
    <property type="entry name" value="HMG_BOX_2"/>
    <property type="match status" value="1"/>
</dbReference>
<dbReference type="InterPro" id="IPR036910">
    <property type="entry name" value="HMG_box_dom_sf"/>
</dbReference>
<keyword evidence="1" id="KW-0238">DNA-binding</keyword>
<name>A0AAN7T628_9EURO</name>
<keyword evidence="1" id="KW-0539">Nucleus</keyword>
<feature type="DNA-binding region" description="HMG box" evidence="1">
    <location>
        <begin position="280"/>
        <end position="347"/>
    </location>
</feature>
<dbReference type="GO" id="GO:0005634">
    <property type="term" value="C:nucleus"/>
    <property type="evidence" value="ECO:0007669"/>
    <property type="project" value="UniProtKB-UniRule"/>
</dbReference>
<dbReference type="AlphaFoldDB" id="A0AAN7T628"/>
<feature type="compositionally biased region" description="Basic residues" evidence="2">
    <location>
        <begin position="75"/>
        <end position="90"/>
    </location>
</feature>
<gene>
    <name evidence="4" type="ORF">LTR05_001243</name>
</gene>
<proteinExistence type="predicted"/>